<feature type="transmembrane region" description="Helical" evidence="5">
    <location>
        <begin position="217"/>
        <end position="244"/>
    </location>
</feature>
<feature type="transmembrane region" description="Helical" evidence="5">
    <location>
        <begin position="367"/>
        <end position="387"/>
    </location>
</feature>
<feature type="transmembrane region" description="Helical" evidence="5">
    <location>
        <begin position="155"/>
        <end position="179"/>
    </location>
</feature>
<gene>
    <name evidence="7" type="ORF">FE257_001214</name>
</gene>
<dbReference type="PROSITE" id="PS50850">
    <property type="entry name" value="MFS"/>
    <property type="match status" value="1"/>
</dbReference>
<dbReference type="InterPro" id="IPR036259">
    <property type="entry name" value="MFS_trans_sf"/>
</dbReference>
<comment type="subcellular location">
    <subcellularLocation>
        <location evidence="1">Membrane</location>
        <topology evidence="1">Multi-pass membrane protein</topology>
    </subcellularLocation>
</comment>
<evidence type="ECO:0000256" key="3">
    <source>
        <dbReference type="ARBA" id="ARBA00022989"/>
    </source>
</evidence>
<dbReference type="GO" id="GO:0022857">
    <property type="term" value="F:transmembrane transporter activity"/>
    <property type="evidence" value="ECO:0007669"/>
    <property type="project" value="InterPro"/>
</dbReference>
<organism evidence="7 8">
    <name type="scientific">Aspergillus nanangensis</name>
    <dbReference type="NCBI Taxonomy" id="2582783"/>
    <lineage>
        <taxon>Eukaryota</taxon>
        <taxon>Fungi</taxon>
        <taxon>Dikarya</taxon>
        <taxon>Ascomycota</taxon>
        <taxon>Pezizomycotina</taxon>
        <taxon>Eurotiomycetes</taxon>
        <taxon>Eurotiomycetidae</taxon>
        <taxon>Eurotiales</taxon>
        <taxon>Aspergillaceae</taxon>
        <taxon>Aspergillus</taxon>
        <taxon>Aspergillus subgen. Circumdati</taxon>
    </lineage>
</organism>
<evidence type="ECO:0000256" key="1">
    <source>
        <dbReference type="ARBA" id="ARBA00004141"/>
    </source>
</evidence>
<reference evidence="7" key="2">
    <citation type="submission" date="2020-02" db="EMBL/GenBank/DDBJ databases">
        <authorList>
            <person name="Gilchrist C.L.M."/>
            <person name="Chooi Y.-H."/>
        </authorList>
    </citation>
    <scope>NUCLEOTIDE SEQUENCE</scope>
    <source>
        <strain evidence="7">MST-FP2251</strain>
    </source>
</reference>
<keyword evidence="4 5" id="KW-0472">Membrane</keyword>
<evidence type="ECO:0000313" key="8">
    <source>
        <dbReference type="Proteomes" id="UP001194746"/>
    </source>
</evidence>
<dbReference type="PANTHER" id="PTHR23501:SF149">
    <property type="entry name" value="MULTIDRUG TRANSPORTER, PUTATIVE (AFU_ORTHOLOGUE AFUA_5G10430)-RELATED"/>
    <property type="match status" value="1"/>
</dbReference>
<dbReference type="SUPFAM" id="SSF103473">
    <property type="entry name" value="MFS general substrate transporter"/>
    <property type="match status" value="1"/>
</dbReference>
<evidence type="ECO:0000256" key="2">
    <source>
        <dbReference type="ARBA" id="ARBA00022692"/>
    </source>
</evidence>
<dbReference type="Proteomes" id="UP001194746">
    <property type="component" value="Unassembled WGS sequence"/>
</dbReference>
<dbReference type="Pfam" id="PF07690">
    <property type="entry name" value="MFS_1"/>
    <property type="match status" value="1"/>
</dbReference>
<feature type="transmembrane region" description="Helical" evidence="5">
    <location>
        <begin position="399"/>
        <end position="421"/>
    </location>
</feature>
<name>A0AAD4CEJ1_ASPNN</name>
<feature type="transmembrane region" description="Helical" evidence="5">
    <location>
        <begin position="328"/>
        <end position="347"/>
    </location>
</feature>
<dbReference type="InterPro" id="IPR011701">
    <property type="entry name" value="MFS"/>
</dbReference>
<reference evidence="7" key="1">
    <citation type="journal article" date="2019" name="Beilstein J. Org. Chem.">
        <title>Nanangenines: drimane sesquiterpenoids as the dominant metabolite cohort of a novel Australian fungus, Aspergillus nanangensis.</title>
        <authorList>
            <person name="Lacey H.J."/>
            <person name="Gilchrist C.L.M."/>
            <person name="Crombie A."/>
            <person name="Kalaitzis J.A."/>
            <person name="Vuong D."/>
            <person name="Rutledge P.J."/>
            <person name="Turner P."/>
            <person name="Pitt J.I."/>
            <person name="Lacey E."/>
            <person name="Chooi Y.H."/>
            <person name="Piggott A.M."/>
        </authorList>
    </citation>
    <scope>NUCLEOTIDE SEQUENCE</scope>
    <source>
        <strain evidence="7">MST-FP2251</strain>
    </source>
</reference>
<evidence type="ECO:0000259" key="6">
    <source>
        <dbReference type="PROSITE" id="PS50850"/>
    </source>
</evidence>
<keyword evidence="3 5" id="KW-1133">Transmembrane helix</keyword>
<keyword evidence="8" id="KW-1185">Reference proteome</keyword>
<feature type="transmembrane region" description="Helical" evidence="5">
    <location>
        <begin position="427"/>
        <end position="449"/>
    </location>
</feature>
<dbReference type="Gene3D" id="1.20.1250.20">
    <property type="entry name" value="MFS general substrate transporter like domains"/>
    <property type="match status" value="1"/>
</dbReference>
<evidence type="ECO:0000256" key="4">
    <source>
        <dbReference type="ARBA" id="ARBA00023136"/>
    </source>
</evidence>
<keyword evidence="2 5" id="KW-0812">Transmembrane</keyword>
<feature type="transmembrane region" description="Helical" evidence="5">
    <location>
        <begin position="297"/>
        <end position="316"/>
    </location>
</feature>
<proteinExistence type="predicted"/>
<dbReference type="PANTHER" id="PTHR23501">
    <property type="entry name" value="MAJOR FACILITATOR SUPERFAMILY"/>
    <property type="match status" value="1"/>
</dbReference>
<dbReference type="InterPro" id="IPR020846">
    <property type="entry name" value="MFS_dom"/>
</dbReference>
<feature type="transmembrane region" description="Helical" evidence="5">
    <location>
        <begin position="191"/>
        <end position="211"/>
    </location>
</feature>
<feature type="transmembrane region" description="Helical" evidence="5">
    <location>
        <begin position="265"/>
        <end position="285"/>
    </location>
</feature>
<protein>
    <recommendedName>
        <fullName evidence="6">Major facilitator superfamily (MFS) profile domain-containing protein</fullName>
    </recommendedName>
</protein>
<feature type="domain" description="Major facilitator superfamily (MFS) profile" evidence="6">
    <location>
        <begin position="64"/>
        <end position="560"/>
    </location>
</feature>
<sequence>MGLEYIDIDRADNESGPHIHPSISLQSLVHTRHATTFTETGQHYGSTSSASESEWTPGVREWLVTTYIAILVTMDSFNATIIIPLVPNLSLVLAEPLENALWLNTAYMLANAASQALLGMLAEGLGHGPVLLGAVVLATVGTGVCGGSPSLPGLLVGRFIQGVGGGGITSISLLIIADIIPRSHQSLFASYMLRAQVVGTVLGPVLGGLFVEYAAWIWVFYSSFVFCALGMLVVPFAVDLRGYGPAEGHGMWMSMSTRKLRRMDWIGGSLTFVSLGSLAVGISWAGTQFRWDEWQTLVPICIGVALTMALVLYEAIRKFNVLFSPAVFRSLTGAMLQVGGFSHGLMISTHLQFLPVYLLHIKSLSPAMTGLSLASLTALTLPCLFLFQKTPAFQTNPSIAVWSIRAGWIITILCTGCFVVLDKDTPTVAWVFIFLAGGVGHAVLLPGYASAIRNVTPKYYYPDREGWRRGGRKIDSVSSLTAYYLLRTWGMCLAIPVGGCVFLNQVAQSLDRQMLDGSTRDVPMGGIGAADKHVYVDGLRSLWKVFTGISGLGVLSSVFL</sequence>
<dbReference type="AlphaFoldDB" id="A0AAD4CEJ1"/>
<accession>A0AAD4CEJ1</accession>
<evidence type="ECO:0000256" key="5">
    <source>
        <dbReference type="SAM" id="Phobius"/>
    </source>
</evidence>
<dbReference type="GO" id="GO:0005886">
    <property type="term" value="C:plasma membrane"/>
    <property type="evidence" value="ECO:0007669"/>
    <property type="project" value="TreeGrafter"/>
</dbReference>
<comment type="caution">
    <text evidence="7">The sequence shown here is derived from an EMBL/GenBank/DDBJ whole genome shotgun (WGS) entry which is preliminary data.</text>
</comment>
<dbReference type="EMBL" id="VCAU01000111">
    <property type="protein sequence ID" value="KAF9884798.1"/>
    <property type="molecule type" value="Genomic_DNA"/>
</dbReference>
<evidence type="ECO:0000313" key="7">
    <source>
        <dbReference type="EMBL" id="KAF9884798.1"/>
    </source>
</evidence>